<evidence type="ECO:0000313" key="2">
    <source>
        <dbReference type="EMBL" id="CAE2287416.1"/>
    </source>
</evidence>
<evidence type="ECO:0000256" key="1">
    <source>
        <dbReference type="SAM" id="MobiDB-lite"/>
    </source>
</evidence>
<proteinExistence type="predicted"/>
<protein>
    <submittedName>
        <fullName evidence="2">Uncharacterized protein</fullName>
    </submittedName>
</protein>
<dbReference type="EMBL" id="HBKQ01060337">
    <property type="protein sequence ID" value="CAE2287416.1"/>
    <property type="molecule type" value="Transcribed_RNA"/>
</dbReference>
<feature type="compositionally biased region" description="Basic and acidic residues" evidence="1">
    <location>
        <begin position="83"/>
        <end position="96"/>
    </location>
</feature>
<feature type="region of interest" description="Disordered" evidence="1">
    <location>
        <begin position="1"/>
        <end position="38"/>
    </location>
</feature>
<feature type="compositionally biased region" description="Basic residues" evidence="1">
    <location>
        <begin position="1"/>
        <end position="12"/>
    </location>
</feature>
<name>A0A7S4NHZ2_9STRA</name>
<feature type="region of interest" description="Disordered" evidence="1">
    <location>
        <begin position="67"/>
        <end position="122"/>
    </location>
</feature>
<gene>
    <name evidence="2" type="ORF">OAUR00152_LOCUS41182</name>
</gene>
<accession>A0A7S4NHZ2</accession>
<dbReference type="AlphaFoldDB" id="A0A7S4NHZ2"/>
<reference evidence="2" key="1">
    <citation type="submission" date="2021-01" db="EMBL/GenBank/DDBJ databases">
        <authorList>
            <person name="Corre E."/>
            <person name="Pelletier E."/>
            <person name="Niang G."/>
            <person name="Scheremetjew M."/>
            <person name="Finn R."/>
            <person name="Kale V."/>
            <person name="Holt S."/>
            <person name="Cochrane G."/>
            <person name="Meng A."/>
            <person name="Brown T."/>
            <person name="Cohen L."/>
        </authorList>
    </citation>
    <scope>NUCLEOTIDE SEQUENCE</scope>
    <source>
        <strain evidence="2">Isolate 1302-5</strain>
    </source>
</reference>
<organism evidence="2">
    <name type="scientific">Odontella aurita</name>
    <dbReference type="NCBI Taxonomy" id="265563"/>
    <lineage>
        <taxon>Eukaryota</taxon>
        <taxon>Sar</taxon>
        <taxon>Stramenopiles</taxon>
        <taxon>Ochrophyta</taxon>
        <taxon>Bacillariophyta</taxon>
        <taxon>Mediophyceae</taxon>
        <taxon>Biddulphiophycidae</taxon>
        <taxon>Eupodiscales</taxon>
        <taxon>Odontellaceae</taxon>
        <taxon>Odontella</taxon>
    </lineage>
</organism>
<sequence>MARPIHTGKKASRSIGGTRWECENEENYSGTTNAPHTDDAYIVAQIRASKDKERIVDMRSFLKIPRSRSWPATPTRRRGRRPPRGEVLHTEQRDNEGEQPLTINSNTDIKNGEGIQASEEKRRLPLLDTEVERAFTNQSTCAVLPKCKQRHAENNLDCKQAEKESCKEMVGIETQRE</sequence>